<reference evidence="1 2" key="1">
    <citation type="journal article" date="2016" name="Mol. Biol. Evol.">
        <title>Comparative Genomics of Early-Diverging Mushroom-Forming Fungi Provides Insights into the Origins of Lignocellulose Decay Capabilities.</title>
        <authorList>
            <person name="Nagy L.G."/>
            <person name="Riley R."/>
            <person name="Tritt A."/>
            <person name="Adam C."/>
            <person name="Daum C."/>
            <person name="Floudas D."/>
            <person name="Sun H."/>
            <person name="Yadav J.S."/>
            <person name="Pangilinan J."/>
            <person name="Larsson K.H."/>
            <person name="Matsuura K."/>
            <person name="Barry K."/>
            <person name="Labutti K."/>
            <person name="Kuo R."/>
            <person name="Ohm R.A."/>
            <person name="Bhattacharya S.S."/>
            <person name="Shirouzu T."/>
            <person name="Yoshinaga Y."/>
            <person name="Martin F.M."/>
            <person name="Grigoriev I.V."/>
            <person name="Hibbett D.S."/>
        </authorList>
    </citation>
    <scope>NUCLEOTIDE SEQUENCE [LARGE SCALE GENOMIC DNA]</scope>
    <source>
        <strain evidence="1 2">HHB12733</strain>
    </source>
</reference>
<dbReference type="AlphaFoldDB" id="A0A165E1R9"/>
<dbReference type="InParanoid" id="A0A165E1R9"/>
<organism evidence="1 2">
    <name type="scientific">Calocera cornea HHB12733</name>
    <dbReference type="NCBI Taxonomy" id="1353952"/>
    <lineage>
        <taxon>Eukaryota</taxon>
        <taxon>Fungi</taxon>
        <taxon>Dikarya</taxon>
        <taxon>Basidiomycota</taxon>
        <taxon>Agaricomycotina</taxon>
        <taxon>Dacrymycetes</taxon>
        <taxon>Dacrymycetales</taxon>
        <taxon>Dacrymycetaceae</taxon>
        <taxon>Calocera</taxon>
    </lineage>
</organism>
<accession>A0A165E1R9</accession>
<evidence type="ECO:0000313" key="2">
    <source>
        <dbReference type="Proteomes" id="UP000076842"/>
    </source>
</evidence>
<dbReference type="Proteomes" id="UP000076842">
    <property type="component" value="Unassembled WGS sequence"/>
</dbReference>
<proteinExistence type="predicted"/>
<dbReference type="EMBL" id="KV424025">
    <property type="protein sequence ID" value="KZT53928.1"/>
    <property type="molecule type" value="Genomic_DNA"/>
</dbReference>
<keyword evidence="2" id="KW-1185">Reference proteome</keyword>
<sequence>MCNTMRPFVLLRRPGAVAPNTPPLPRLLFLHLPPTRRRQDLRPRPRATALLRLRLWLRVDRPLRRVSEGQAPRARVERAVPPLPARHALPRTRPRSSTRGIPRRAEYGSCACGRSAQPTCEGNEGPAGAAAAAPAAGRAALAAPVRSRALTRRTRLLPPLDRPPEVVTSSVDLKEPMCSTCTGNGGRSLDTADAPSLRSARFHVPMYPPRRAAAPPPFAHSNPISHGCFLTLLPSPIPSLSLCSCAVFLSRSLPLKRGCTIRSGVMSVRVQLCNAIISQQQVDVVRGEVGDVPWTSGEVQGPRFDAPPTASRQKVGQTLSLLRIFGTSGSLPLCIPVTSHNQYLVYEM</sequence>
<gene>
    <name evidence="1" type="ORF">CALCODRAFT_31752</name>
</gene>
<name>A0A165E1R9_9BASI</name>
<evidence type="ECO:0000313" key="1">
    <source>
        <dbReference type="EMBL" id="KZT53928.1"/>
    </source>
</evidence>
<protein>
    <submittedName>
        <fullName evidence="1">Uncharacterized protein</fullName>
    </submittedName>
</protein>